<dbReference type="InterPro" id="IPR036812">
    <property type="entry name" value="NAD(P)_OxRdtase_dom_sf"/>
</dbReference>
<dbReference type="AlphaFoldDB" id="A0A7D5IXI4"/>
<keyword evidence="1" id="KW-0560">Oxidoreductase</keyword>
<dbReference type="Gene3D" id="3.20.20.100">
    <property type="entry name" value="NADP-dependent oxidoreductase domain"/>
    <property type="match status" value="1"/>
</dbReference>
<gene>
    <name evidence="3" type="ORF">HW566_14195</name>
</gene>
<evidence type="ECO:0000313" key="3">
    <source>
        <dbReference type="EMBL" id="QLD12822.1"/>
    </source>
</evidence>
<evidence type="ECO:0000313" key="4">
    <source>
        <dbReference type="Proteomes" id="UP000509638"/>
    </source>
</evidence>
<sequence length="318" mass="34599">MTALHTPQQRALGTQGLTVSSIGYGAMGTAAGYGPSDDTRSIETIRRAHELGVTLFDTAEMYGWGEGEKLLGRALAPVRDEVVIATKFGLTREFDVDSRPDHIREVVDNSLRNLSVESIDLLYQHRPDPKVPIEDVVGTMKELVDAGKVRYLGLSEADGETIRAAHAVHPISALQTEYSIFARDVEPILPVLEELGIGFVAYSPLARGFLTGAVQHRDDYDASDFRRGLAWWNDDNFEANLAIVRRLTALAEQKGASLAQLSLAWLLARRDDIVPIPGSRSPRRVEENSAAAAIELTADDLALIDEIAPDGGIGGRFA</sequence>
<dbReference type="InterPro" id="IPR050791">
    <property type="entry name" value="Aldo-Keto_reductase"/>
</dbReference>
<dbReference type="Pfam" id="PF00248">
    <property type="entry name" value="Aldo_ket_red"/>
    <property type="match status" value="1"/>
</dbReference>
<feature type="domain" description="NADP-dependent oxidoreductase" evidence="2">
    <location>
        <begin position="22"/>
        <end position="308"/>
    </location>
</feature>
<dbReference type="EMBL" id="CP058316">
    <property type="protein sequence ID" value="QLD12822.1"/>
    <property type="molecule type" value="Genomic_DNA"/>
</dbReference>
<dbReference type="GO" id="GO:0005737">
    <property type="term" value="C:cytoplasm"/>
    <property type="evidence" value="ECO:0007669"/>
    <property type="project" value="TreeGrafter"/>
</dbReference>
<dbReference type="Proteomes" id="UP000509638">
    <property type="component" value="Chromosome"/>
</dbReference>
<organism evidence="3 4">
    <name type="scientific">Microbacterium oleivorans</name>
    <dbReference type="NCBI Taxonomy" id="273677"/>
    <lineage>
        <taxon>Bacteria</taxon>
        <taxon>Bacillati</taxon>
        <taxon>Actinomycetota</taxon>
        <taxon>Actinomycetes</taxon>
        <taxon>Micrococcales</taxon>
        <taxon>Microbacteriaceae</taxon>
        <taxon>Microbacterium</taxon>
    </lineage>
</organism>
<dbReference type="CDD" id="cd19076">
    <property type="entry name" value="AKR_AKR13A_13D"/>
    <property type="match status" value="1"/>
</dbReference>
<name>A0A7D5IXI4_9MICO</name>
<evidence type="ECO:0000259" key="2">
    <source>
        <dbReference type="Pfam" id="PF00248"/>
    </source>
</evidence>
<dbReference type="GO" id="GO:0016491">
    <property type="term" value="F:oxidoreductase activity"/>
    <property type="evidence" value="ECO:0007669"/>
    <property type="project" value="UniProtKB-KW"/>
</dbReference>
<reference evidence="3 4" key="1">
    <citation type="submission" date="2020-06" db="EMBL/GenBank/DDBJ databases">
        <authorList>
            <person name="Jo H."/>
        </authorList>
    </citation>
    <scope>NUCLEOTIDE SEQUENCE [LARGE SCALE GENOMIC DNA]</scope>
    <source>
        <strain evidence="3 4">I46</strain>
    </source>
</reference>
<dbReference type="RefSeq" id="WP_178013927.1">
    <property type="nucleotide sequence ID" value="NZ_CP058316.1"/>
</dbReference>
<dbReference type="SUPFAM" id="SSF51430">
    <property type="entry name" value="NAD(P)-linked oxidoreductase"/>
    <property type="match status" value="1"/>
</dbReference>
<dbReference type="InterPro" id="IPR023210">
    <property type="entry name" value="NADP_OxRdtase_dom"/>
</dbReference>
<accession>A0A7D5IXI4</accession>
<protein>
    <submittedName>
        <fullName evidence="3">Aldo/keto reductase</fullName>
    </submittedName>
</protein>
<dbReference type="PANTHER" id="PTHR43625:SF40">
    <property type="entry name" value="ALDO-KETO REDUCTASE YAKC [NADP(+)]"/>
    <property type="match status" value="1"/>
</dbReference>
<proteinExistence type="predicted"/>
<evidence type="ECO:0000256" key="1">
    <source>
        <dbReference type="ARBA" id="ARBA00023002"/>
    </source>
</evidence>
<dbReference type="PANTHER" id="PTHR43625">
    <property type="entry name" value="AFLATOXIN B1 ALDEHYDE REDUCTASE"/>
    <property type="match status" value="1"/>
</dbReference>